<keyword evidence="1" id="KW-1133">Transmembrane helix</keyword>
<feature type="transmembrane region" description="Helical" evidence="1">
    <location>
        <begin position="30"/>
        <end position="50"/>
    </location>
</feature>
<dbReference type="EMBL" id="CP089291">
    <property type="protein sequence ID" value="UOF89436.1"/>
    <property type="molecule type" value="Genomic_DNA"/>
</dbReference>
<gene>
    <name evidence="2" type="ORF">LSG31_16240</name>
</gene>
<dbReference type="RefSeq" id="WP_347436124.1">
    <property type="nucleotide sequence ID" value="NZ_CP089291.1"/>
</dbReference>
<organism evidence="2 3">
    <name type="scientific">Fodinisporobacter ferrooxydans</name>
    <dbReference type="NCBI Taxonomy" id="2901836"/>
    <lineage>
        <taxon>Bacteria</taxon>
        <taxon>Bacillati</taxon>
        <taxon>Bacillota</taxon>
        <taxon>Bacilli</taxon>
        <taxon>Bacillales</taxon>
        <taxon>Alicyclobacillaceae</taxon>
        <taxon>Fodinisporobacter</taxon>
    </lineage>
</organism>
<keyword evidence="1" id="KW-0812">Transmembrane</keyword>
<feature type="transmembrane region" description="Helical" evidence="1">
    <location>
        <begin position="6"/>
        <end position="23"/>
    </location>
</feature>
<name>A0ABY4CJL8_9BACL</name>
<dbReference type="Proteomes" id="UP000830167">
    <property type="component" value="Chromosome"/>
</dbReference>
<evidence type="ECO:0000313" key="3">
    <source>
        <dbReference type="Proteomes" id="UP000830167"/>
    </source>
</evidence>
<evidence type="ECO:0000256" key="1">
    <source>
        <dbReference type="SAM" id="Phobius"/>
    </source>
</evidence>
<protein>
    <submittedName>
        <fullName evidence="2">Uncharacterized protein</fullName>
    </submittedName>
</protein>
<evidence type="ECO:0000313" key="2">
    <source>
        <dbReference type="EMBL" id="UOF89436.1"/>
    </source>
</evidence>
<accession>A0ABY4CJL8</accession>
<keyword evidence="1" id="KW-0472">Membrane</keyword>
<sequence length="74" mass="8508">MISTVAYIAVLTVFIWFNCRSLMRKRLIRDAVVFGSIVAVDMVFGALYLLDVPLPHLGDVFIRLFHPVARWIFP</sequence>
<proteinExistence type="predicted"/>
<keyword evidence="3" id="KW-1185">Reference proteome</keyword>
<reference evidence="2" key="1">
    <citation type="submission" date="2021-12" db="EMBL/GenBank/DDBJ databases">
        <title>Alicyclobacillaceae gen. nov., sp. nov., isolated from chalcocite enrichment system.</title>
        <authorList>
            <person name="Jiang Z."/>
        </authorList>
    </citation>
    <scope>NUCLEOTIDE SEQUENCE</scope>
    <source>
        <strain evidence="2">MYW30-H2</strain>
    </source>
</reference>